<accession>A0ABW9QVA5</accession>
<name>A0ABW9QVA5_9ACTN</name>
<proteinExistence type="predicted"/>
<comment type="caution">
    <text evidence="2">The sequence shown here is derived from an EMBL/GenBank/DDBJ whole genome shotgun (WGS) entry which is preliminary data.</text>
</comment>
<dbReference type="GO" id="GO:0016740">
    <property type="term" value="F:transferase activity"/>
    <property type="evidence" value="ECO:0007669"/>
    <property type="project" value="UniProtKB-KW"/>
</dbReference>
<evidence type="ECO:0000313" key="3">
    <source>
        <dbReference type="Proteomes" id="UP000437736"/>
    </source>
</evidence>
<dbReference type="InterPro" id="IPR029044">
    <property type="entry name" value="Nucleotide-diphossugar_trans"/>
</dbReference>
<keyword evidence="2" id="KW-0808">Transferase</keyword>
<feature type="non-terminal residue" evidence="2">
    <location>
        <position position="71"/>
    </location>
</feature>
<gene>
    <name evidence="2" type="ORF">GHK86_13840</name>
</gene>
<dbReference type="Gene3D" id="3.90.550.10">
    <property type="entry name" value="Spore Coat Polysaccharide Biosynthesis Protein SpsA, Chain A"/>
    <property type="match status" value="1"/>
</dbReference>
<dbReference type="Proteomes" id="UP000437736">
    <property type="component" value="Unassembled WGS sequence"/>
</dbReference>
<sequence>MNPDPHGGPGAVAAVVLAAGAGSRFAADGPGAPGAHKLLAEFRGRPVVRWALEAAADAGLARTWVVTGAVE</sequence>
<evidence type="ECO:0000259" key="1">
    <source>
        <dbReference type="Pfam" id="PF12804"/>
    </source>
</evidence>
<dbReference type="InterPro" id="IPR025877">
    <property type="entry name" value="MobA-like_NTP_Trfase"/>
</dbReference>
<keyword evidence="3" id="KW-1185">Reference proteome</keyword>
<protein>
    <submittedName>
        <fullName evidence="2">NTP transferase domain-containing protein</fullName>
    </submittedName>
</protein>
<reference evidence="2 3" key="1">
    <citation type="submission" date="2019-11" db="EMBL/GenBank/DDBJ databases">
        <title>Acidiferrimicrobium australis gen. nov., sp. nov., an acidophilic and obligately heterotrophic, member of the Actinobacteria that catalyses dissimilatory oxido- reduction of iron isolated from metal-rich acidic water in Chile.</title>
        <authorList>
            <person name="Gonzalez D."/>
            <person name="Huber K."/>
            <person name="Hedrich S."/>
            <person name="Rojas-Villalobos C."/>
            <person name="Quatrini R."/>
            <person name="Dinamarca M.A."/>
            <person name="Schwarz A."/>
            <person name="Canales C."/>
            <person name="Nancucheo I."/>
        </authorList>
    </citation>
    <scope>NUCLEOTIDE SEQUENCE [LARGE SCALE GENOMIC DNA]</scope>
    <source>
        <strain evidence="2 3">USS-CCA1</strain>
    </source>
</reference>
<dbReference type="Pfam" id="PF12804">
    <property type="entry name" value="NTP_transf_3"/>
    <property type="match status" value="1"/>
</dbReference>
<dbReference type="SUPFAM" id="SSF53448">
    <property type="entry name" value="Nucleotide-diphospho-sugar transferases"/>
    <property type="match status" value="1"/>
</dbReference>
<evidence type="ECO:0000313" key="2">
    <source>
        <dbReference type="EMBL" id="MST33794.1"/>
    </source>
</evidence>
<dbReference type="EMBL" id="WJHE01000730">
    <property type="protein sequence ID" value="MST33794.1"/>
    <property type="molecule type" value="Genomic_DNA"/>
</dbReference>
<feature type="domain" description="MobA-like NTP transferase" evidence="1">
    <location>
        <begin position="14"/>
        <end position="69"/>
    </location>
</feature>
<organism evidence="2 3">
    <name type="scientific">Acidiferrimicrobium australe</name>
    <dbReference type="NCBI Taxonomy" id="2664430"/>
    <lineage>
        <taxon>Bacteria</taxon>
        <taxon>Bacillati</taxon>
        <taxon>Actinomycetota</taxon>
        <taxon>Acidimicrobiia</taxon>
        <taxon>Acidimicrobiales</taxon>
        <taxon>Acidimicrobiaceae</taxon>
        <taxon>Acidiferrimicrobium</taxon>
    </lineage>
</organism>